<evidence type="ECO:0008006" key="6">
    <source>
        <dbReference type="Google" id="ProtNLM"/>
    </source>
</evidence>
<protein>
    <recommendedName>
        <fullName evidence="6">Protein arginine methyltransferase NDUFAF7</fullName>
    </recommendedName>
</protein>
<feature type="non-terminal residue" evidence="5">
    <location>
        <position position="190"/>
    </location>
</feature>
<dbReference type="GO" id="GO:0032259">
    <property type="term" value="P:methylation"/>
    <property type="evidence" value="ECO:0007669"/>
    <property type="project" value="UniProtKB-KW"/>
</dbReference>
<dbReference type="SUPFAM" id="SSF53335">
    <property type="entry name" value="S-adenosyl-L-methionine-dependent methyltransferases"/>
    <property type="match status" value="1"/>
</dbReference>
<gene>
    <name evidence="5" type="ORF">METZ01_LOCUS407019</name>
</gene>
<organism evidence="5">
    <name type="scientific">marine metagenome</name>
    <dbReference type="NCBI Taxonomy" id="408172"/>
    <lineage>
        <taxon>unclassified sequences</taxon>
        <taxon>metagenomes</taxon>
        <taxon>ecological metagenomes</taxon>
    </lineage>
</organism>
<accession>A0A382W740</accession>
<name>A0A382W740_9ZZZZ</name>
<dbReference type="GO" id="GO:0035243">
    <property type="term" value="F:protein-arginine omega-N symmetric methyltransferase activity"/>
    <property type="evidence" value="ECO:0007669"/>
    <property type="project" value="TreeGrafter"/>
</dbReference>
<dbReference type="Gene3D" id="3.40.50.12710">
    <property type="match status" value="1"/>
</dbReference>
<evidence type="ECO:0000256" key="1">
    <source>
        <dbReference type="ARBA" id="ARBA00004173"/>
    </source>
</evidence>
<keyword evidence="3" id="KW-0808">Transferase</keyword>
<dbReference type="InterPro" id="IPR038375">
    <property type="entry name" value="NDUFAF7_sf"/>
</dbReference>
<evidence type="ECO:0000313" key="5">
    <source>
        <dbReference type="EMBL" id="SVD54165.1"/>
    </source>
</evidence>
<dbReference type="InterPro" id="IPR003788">
    <property type="entry name" value="NDUFAF7"/>
</dbReference>
<evidence type="ECO:0000256" key="4">
    <source>
        <dbReference type="ARBA" id="ARBA00023128"/>
    </source>
</evidence>
<dbReference type="AlphaFoldDB" id="A0A382W740"/>
<evidence type="ECO:0000256" key="3">
    <source>
        <dbReference type="ARBA" id="ARBA00022679"/>
    </source>
</evidence>
<evidence type="ECO:0000256" key="2">
    <source>
        <dbReference type="ARBA" id="ARBA00022603"/>
    </source>
</evidence>
<dbReference type="PANTHER" id="PTHR12049:SF7">
    <property type="entry name" value="PROTEIN ARGININE METHYLTRANSFERASE NDUFAF7, MITOCHONDRIAL"/>
    <property type="match status" value="1"/>
</dbReference>
<proteinExistence type="predicted"/>
<dbReference type="Pfam" id="PF02636">
    <property type="entry name" value="Methyltransf_28"/>
    <property type="match status" value="1"/>
</dbReference>
<sequence>MRIESEGSITLADYMAESLGHSEFGYYNNTVPLGKSGDFITSPEVSQMFGELIGLWSAVCWQQLGAPNKFNFIELGPGRGTLLMDAIRAAKVVPGYLDSIELHLVETSPILAKLQKQSLSTLKNSCLWYKKFEQVPDGPFFLIGNEFIDALPIRQYIGADGEWYERLVGLNKFRTALCRLTSLTPSDGEL</sequence>
<dbReference type="GO" id="GO:0005739">
    <property type="term" value="C:mitochondrion"/>
    <property type="evidence" value="ECO:0007669"/>
    <property type="project" value="UniProtKB-SubCell"/>
</dbReference>
<dbReference type="PANTHER" id="PTHR12049">
    <property type="entry name" value="PROTEIN ARGININE METHYLTRANSFERASE NDUFAF7, MITOCHONDRIAL"/>
    <property type="match status" value="1"/>
</dbReference>
<dbReference type="InterPro" id="IPR029063">
    <property type="entry name" value="SAM-dependent_MTases_sf"/>
</dbReference>
<keyword evidence="4" id="KW-0496">Mitochondrion</keyword>
<keyword evidence="2" id="KW-0489">Methyltransferase</keyword>
<reference evidence="5" key="1">
    <citation type="submission" date="2018-05" db="EMBL/GenBank/DDBJ databases">
        <authorList>
            <person name="Lanie J.A."/>
            <person name="Ng W.-L."/>
            <person name="Kazmierczak K.M."/>
            <person name="Andrzejewski T.M."/>
            <person name="Davidsen T.M."/>
            <person name="Wayne K.J."/>
            <person name="Tettelin H."/>
            <person name="Glass J.I."/>
            <person name="Rusch D."/>
            <person name="Podicherti R."/>
            <person name="Tsui H.-C.T."/>
            <person name="Winkler M.E."/>
        </authorList>
    </citation>
    <scope>NUCLEOTIDE SEQUENCE</scope>
</reference>
<dbReference type="EMBL" id="UINC01157274">
    <property type="protein sequence ID" value="SVD54165.1"/>
    <property type="molecule type" value="Genomic_DNA"/>
</dbReference>
<comment type="subcellular location">
    <subcellularLocation>
        <location evidence="1">Mitochondrion</location>
    </subcellularLocation>
</comment>